<protein>
    <submittedName>
        <fullName evidence="3">Nucleotide-binding universal stress protein, UspA family</fullName>
    </submittedName>
</protein>
<dbReference type="Pfam" id="PF00582">
    <property type="entry name" value="Usp"/>
    <property type="match status" value="2"/>
</dbReference>
<dbReference type="InterPro" id="IPR006015">
    <property type="entry name" value="Universal_stress_UspA"/>
</dbReference>
<feature type="domain" description="UspA" evidence="2">
    <location>
        <begin position="1"/>
        <end position="141"/>
    </location>
</feature>
<dbReference type="InterPro" id="IPR006016">
    <property type="entry name" value="UspA"/>
</dbReference>
<dbReference type="OrthoDB" id="9788959at2"/>
<dbReference type="CDD" id="cd00293">
    <property type="entry name" value="USP-like"/>
    <property type="match status" value="2"/>
</dbReference>
<feature type="domain" description="UspA" evidence="2">
    <location>
        <begin position="150"/>
        <end position="270"/>
    </location>
</feature>
<evidence type="ECO:0000313" key="3">
    <source>
        <dbReference type="EMBL" id="SFN69777.1"/>
    </source>
</evidence>
<dbReference type="Proteomes" id="UP000199153">
    <property type="component" value="Unassembled WGS sequence"/>
</dbReference>
<accession>A0A1I5B509</accession>
<comment type="similarity">
    <text evidence="1">Belongs to the universal stress protein A family.</text>
</comment>
<organism evidence="3 4">
    <name type="scientific">Salegentibacter flavus</name>
    <dbReference type="NCBI Taxonomy" id="287099"/>
    <lineage>
        <taxon>Bacteria</taxon>
        <taxon>Pseudomonadati</taxon>
        <taxon>Bacteroidota</taxon>
        <taxon>Flavobacteriia</taxon>
        <taxon>Flavobacteriales</taxon>
        <taxon>Flavobacteriaceae</taxon>
        <taxon>Salegentibacter</taxon>
    </lineage>
</organism>
<proteinExistence type="inferred from homology"/>
<dbReference type="STRING" id="287099.SAMN05660413_02177"/>
<dbReference type="RefSeq" id="WP_093409451.1">
    <property type="nucleotide sequence ID" value="NZ_FOVL01000013.1"/>
</dbReference>
<evidence type="ECO:0000259" key="2">
    <source>
        <dbReference type="Pfam" id="PF00582"/>
    </source>
</evidence>
<dbReference type="PANTHER" id="PTHR46268:SF6">
    <property type="entry name" value="UNIVERSAL STRESS PROTEIN UP12"/>
    <property type="match status" value="1"/>
</dbReference>
<dbReference type="AlphaFoldDB" id="A0A1I5B509"/>
<dbReference type="Gene3D" id="3.40.50.12370">
    <property type="match status" value="1"/>
</dbReference>
<evidence type="ECO:0000256" key="1">
    <source>
        <dbReference type="ARBA" id="ARBA00008791"/>
    </source>
</evidence>
<evidence type="ECO:0000313" key="4">
    <source>
        <dbReference type="Proteomes" id="UP000199153"/>
    </source>
</evidence>
<dbReference type="PANTHER" id="PTHR46268">
    <property type="entry name" value="STRESS RESPONSE PROTEIN NHAX"/>
    <property type="match status" value="1"/>
</dbReference>
<gene>
    <name evidence="3" type="ORF">SAMN05660413_02177</name>
</gene>
<keyword evidence="4" id="KW-1185">Reference proteome</keyword>
<sequence length="276" mass="31089">MKRVLIPTDFSDCANHASNIGLELAKKLNAEVSFLHLINTPVDWVKLSLEKEALYPETKTAIGDAKDALLKLERRAEKLGVEANSLLLFNQGVEEIQNYISKEKYSLVVMGTHGEKGMEKLMGSNTQRVLKHSPVPVLSVKQSDRPAPLRKIGIASDFQEDSKKSFLDILELIKRFGLEIDVVYVNTPYTFMESNQIEKAMDAFLSEQTNVKEKRFVYNAKNEERGIGMYIASENPDMLATITHQHSNLGKIFNPGVTENIINHFDLPVLSINLKK</sequence>
<name>A0A1I5B509_9FLAO</name>
<reference evidence="3 4" key="1">
    <citation type="submission" date="2016-10" db="EMBL/GenBank/DDBJ databases">
        <authorList>
            <person name="de Groot N.N."/>
        </authorList>
    </citation>
    <scope>NUCLEOTIDE SEQUENCE [LARGE SCALE GENOMIC DNA]</scope>
    <source>
        <strain evidence="3 4">DSM 17794</strain>
    </source>
</reference>
<dbReference type="PRINTS" id="PR01438">
    <property type="entry name" value="UNVRSLSTRESS"/>
</dbReference>
<dbReference type="SUPFAM" id="SSF52402">
    <property type="entry name" value="Adenine nucleotide alpha hydrolases-like"/>
    <property type="match status" value="2"/>
</dbReference>
<dbReference type="EMBL" id="FOVL01000013">
    <property type="protein sequence ID" value="SFN69777.1"/>
    <property type="molecule type" value="Genomic_DNA"/>
</dbReference>